<reference evidence="2" key="2">
    <citation type="submission" date="2020-09" db="EMBL/GenBank/DDBJ databases">
        <authorList>
            <person name="Sun Q."/>
            <person name="Ohkuma M."/>
        </authorList>
    </citation>
    <scope>NUCLEOTIDE SEQUENCE</scope>
    <source>
        <strain evidence="2">JCM 4834</strain>
    </source>
</reference>
<evidence type="ECO:0000256" key="1">
    <source>
        <dbReference type="SAM" id="MobiDB-lite"/>
    </source>
</evidence>
<dbReference type="Proteomes" id="UP000634660">
    <property type="component" value="Unassembled WGS sequence"/>
</dbReference>
<dbReference type="EMBL" id="BMVX01000086">
    <property type="protein sequence ID" value="GHA01422.1"/>
    <property type="molecule type" value="Genomic_DNA"/>
</dbReference>
<feature type="region of interest" description="Disordered" evidence="1">
    <location>
        <begin position="19"/>
        <end position="53"/>
    </location>
</feature>
<evidence type="ECO:0000313" key="3">
    <source>
        <dbReference type="Proteomes" id="UP000634660"/>
    </source>
</evidence>
<name>A0A918RKB8_9ACTN</name>
<organism evidence="2 3">
    <name type="scientific">Streptomyces subrutilus</name>
    <dbReference type="NCBI Taxonomy" id="36818"/>
    <lineage>
        <taxon>Bacteria</taxon>
        <taxon>Bacillati</taxon>
        <taxon>Actinomycetota</taxon>
        <taxon>Actinomycetes</taxon>
        <taxon>Kitasatosporales</taxon>
        <taxon>Streptomycetaceae</taxon>
        <taxon>Streptomyces</taxon>
    </lineage>
</organism>
<evidence type="ECO:0000313" key="2">
    <source>
        <dbReference type="EMBL" id="GHA01422.1"/>
    </source>
</evidence>
<sequence length="53" mass="5529">MLALEPDIGPQAARVLLQSGPSGLVPQDPGQATEHAVQFRTRSPGPTPPETIV</sequence>
<protein>
    <submittedName>
        <fullName evidence="2">Uncharacterized protein</fullName>
    </submittedName>
</protein>
<dbReference type="AlphaFoldDB" id="A0A918RKB8"/>
<reference evidence="2" key="1">
    <citation type="journal article" date="2014" name="Int. J. Syst. Evol. Microbiol.">
        <title>Complete genome sequence of Corynebacterium casei LMG S-19264T (=DSM 44701T), isolated from a smear-ripened cheese.</title>
        <authorList>
            <consortium name="US DOE Joint Genome Institute (JGI-PGF)"/>
            <person name="Walter F."/>
            <person name="Albersmeier A."/>
            <person name="Kalinowski J."/>
            <person name="Ruckert C."/>
        </authorList>
    </citation>
    <scope>NUCLEOTIDE SEQUENCE</scope>
    <source>
        <strain evidence="2">JCM 4834</strain>
    </source>
</reference>
<comment type="caution">
    <text evidence="2">The sequence shown here is derived from an EMBL/GenBank/DDBJ whole genome shotgun (WGS) entry which is preliminary data.</text>
</comment>
<proteinExistence type="predicted"/>
<accession>A0A918RKB8</accession>
<gene>
    <name evidence="2" type="ORF">GCM10010371_70030</name>
</gene>